<keyword evidence="1" id="KW-0393">Immunoglobulin domain</keyword>
<feature type="transmembrane region" description="Helical" evidence="2">
    <location>
        <begin position="134"/>
        <end position="153"/>
    </location>
</feature>
<evidence type="ECO:0000256" key="2">
    <source>
        <dbReference type="SAM" id="Phobius"/>
    </source>
</evidence>
<dbReference type="InterPro" id="IPR007110">
    <property type="entry name" value="Ig-like_dom"/>
</dbReference>
<dbReference type="InterPro" id="IPR013783">
    <property type="entry name" value="Ig-like_fold"/>
</dbReference>
<protein>
    <submittedName>
        <fullName evidence="5">Tyrosine-protein kinase-like otk</fullName>
    </submittedName>
</protein>
<keyword evidence="4" id="KW-1185">Reference proteome</keyword>
<keyword evidence="2" id="KW-0472">Membrane</keyword>
<dbReference type="Gene3D" id="2.60.40.10">
    <property type="entry name" value="Immunoglobulins"/>
    <property type="match status" value="2"/>
</dbReference>
<gene>
    <name evidence="5" type="primary">LOC111084060</name>
</gene>
<dbReference type="SMART" id="SM00409">
    <property type="entry name" value="IG"/>
    <property type="match status" value="2"/>
</dbReference>
<evidence type="ECO:0000313" key="4">
    <source>
        <dbReference type="Proteomes" id="UP000694941"/>
    </source>
</evidence>
<dbReference type="InterPro" id="IPR013106">
    <property type="entry name" value="Ig_V-set"/>
</dbReference>
<dbReference type="SMART" id="SM00408">
    <property type="entry name" value="IGc2"/>
    <property type="match status" value="1"/>
</dbReference>
<dbReference type="Proteomes" id="UP000694941">
    <property type="component" value="Unplaced"/>
</dbReference>
<dbReference type="Pfam" id="PF07686">
    <property type="entry name" value="V-set"/>
    <property type="match status" value="1"/>
</dbReference>
<dbReference type="PROSITE" id="PS50835">
    <property type="entry name" value="IG_LIKE"/>
    <property type="match status" value="2"/>
</dbReference>
<name>A0ABM1RYU3_LIMPO</name>
<dbReference type="InterPro" id="IPR003598">
    <property type="entry name" value="Ig_sub2"/>
</dbReference>
<keyword evidence="2" id="KW-0812">Transmembrane</keyword>
<dbReference type="InterPro" id="IPR003599">
    <property type="entry name" value="Ig_sub"/>
</dbReference>
<dbReference type="CDD" id="cd00096">
    <property type="entry name" value="Ig"/>
    <property type="match status" value="1"/>
</dbReference>
<dbReference type="InterPro" id="IPR036179">
    <property type="entry name" value="Ig-like_dom_sf"/>
</dbReference>
<proteinExistence type="predicted"/>
<dbReference type="PANTHER" id="PTHR10075">
    <property type="entry name" value="BASIGIN RELATED"/>
    <property type="match status" value="1"/>
</dbReference>
<sequence>MTVVNKDQRIDQMDGTLVIRQVTREDAGTYFCMVSNDAGQERGEVKLDITAPLKASIYPKNQEVDSGNPAIINCTIQGYPIHLVSWSKDQRTLVADGRITFPTQSSVRINPTRREDGGMYQCYVKNSEESVQDAARLIISGADLIFFLFIFTLF</sequence>
<accession>A0ABM1RYU3</accession>
<organism evidence="4 5">
    <name type="scientific">Limulus polyphemus</name>
    <name type="common">Atlantic horseshoe crab</name>
    <dbReference type="NCBI Taxonomy" id="6850"/>
    <lineage>
        <taxon>Eukaryota</taxon>
        <taxon>Metazoa</taxon>
        <taxon>Ecdysozoa</taxon>
        <taxon>Arthropoda</taxon>
        <taxon>Chelicerata</taxon>
        <taxon>Merostomata</taxon>
        <taxon>Xiphosura</taxon>
        <taxon>Limulidae</taxon>
        <taxon>Limulus</taxon>
    </lineage>
</organism>
<evidence type="ECO:0000256" key="1">
    <source>
        <dbReference type="ARBA" id="ARBA00023319"/>
    </source>
</evidence>
<dbReference type="RefSeq" id="XP_022236548.1">
    <property type="nucleotide sequence ID" value="XM_022380840.1"/>
</dbReference>
<dbReference type="Pfam" id="PF07679">
    <property type="entry name" value="I-set"/>
    <property type="match status" value="1"/>
</dbReference>
<reference evidence="5" key="1">
    <citation type="submission" date="2025-08" db="UniProtKB">
        <authorList>
            <consortium name="RefSeq"/>
        </authorList>
    </citation>
    <scope>IDENTIFICATION</scope>
    <source>
        <tissue evidence="5">Muscle</tissue>
    </source>
</reference>
<evidence type="ECO:0000259" key="3">
    <source>
        <dbReference type="PROSITE" id="PS50835"/>
    </source>
</evidence>
<dbReference type="GeneID" id="111084060"/>
<evidence type="ECO:0000313" key="5">
    <source>
        <dbReference type="RefSeq" id="XP_022236548.1"/>
    </source>
</evidence>
<dbReference type="PANTHER" id="PTHR10075:SF14">
    <property type="entry name" value="CELL ADHESION MOLECULE DSCAM2-RELATED"/>
    <property type="match status" value="1"/>
</dbReference>
<feature type="domain" description="Ig-like" evidence="3">
    <location>
        <begin position="1"/>
        <end position="50"/>
    </location>
</feature>
<dbReference type="InterPro" id="IPR013098">
    <property type="entry name" value="Ig_I-set"/>
</dbReference>
<dbReference type="SUPFAM" id="SSF48726">
    <property type="entry name" value="Immunoglobulin"/>
    <property type="match status" value="2"/>
</dbReference>
<keyword evidence="2" id="KW-1133">Transmembrane helix</keyword>
<feature type="domain" description="Ig-like" evidence="3">
    <location>
        <begin position="52"/>
        <end position="138"/>
    </location>
</feature>